<sequence>MKSVFSLRISLVTVMFLLIAKSTSESHGLENSRGAEFIGPSLEGELTEDSRQDKKILAYYFTTSSTRLVTTTVTAISTCLSIIMAPAAAPPPPDEGGRRKGRQVPCVGRRSSALRRNIEHFDDIRETHSSMSNSEEGKYKYNIEPGANDSRVGRKLTFWTTAFTVMTITSTSAVPGTTVTASLLCRIPGAVNSCFLG</sequence>
<feature type="chain" id="PRO_5042982274" evidence="1">
    <location>
        <begin position="25"/>
        <end position="197"/>
    </location>
</feature>
<name>A0AAN8X3I5_HALRR</name>
<dbReference type="EMBL" id="JAXCGZ010009444">
    <property type="protein sequence ID" value="KAK7077281.1"/>
    <property type="molecule type" value="Genomic_DNA"/>
</dbReference>
<organism evidence="2 3">
    <name type="scientific">Halocaridina rubra</name>
    <name type="common">Hawaiian red shrimp</name>
    <dbReference type="NCBI Taxonomy" id="373956"/>
    <lineage>
        <taxon>Eukaryota</taxon>
        <taxon>Metazoa</taxon>
        <taxon>Ecdysozoa</taxon>
        <taxon>Arthropoda</taxon>
        <taxon>Crustacea</taxon>
        <taxon>Multicrustacea</taxon>
        <taxon>Malacostraca</taxon>
        <taxon>Eumalacostraca</taxon>
        <taxon>Eucarida</taxon>
        <taxon>Decapoda</taxon>
        <taxon>Pleocyemata</taxon>
        <taxon>Caridea</taxon>
        <taxon>Atyoidea</taxon>
        <taxon>Atyidae</taxon>
        <taxon>Halocaridina</taxon>
    </lineage>
</organism>
<dbReference type="Proteomes" id="UP001381693">
    <property type="component" value="Unassembled WGS sequence"/>
</dbReference>
<proteinExistence type="predicted"/>
<protein>
    <submittedName>
        <fullName evidence="2">Uncharacterized protein</fullName>
    </submittedName>
</protein>
<dbReference type="AlphaFoldDB" id="A0AAN8X3I5"/>
<accession>A0AAN8X3I5</accession>
<evidence type="ECO:0000313" key="2">
    <source>
        <dbReference type="EMBL" id="KAK7077281.1"/>
    </source>
</evidence>
<comment type="caution">
    <text evidence="2">The sequence shown here is derived from an EMBL/GenBank/DDBJ whole genome shotgun (WGS) entry which is preliminary data.</text>
</comment>
<gene>
    <name evidence="2" type="ORF">SK128_009747</name>
</gene>
<evidence type="ECO:0000313" key="3">
    <source>
        <dbReference type="Proteomes" id="UP001381693"/>
    </source>
</evidence>
<reference evidence="2 3" key="1">
    <citation type="submission" date="2023-11" db="EMBL/GenBank/DDBJ databases">
        <title>Halocaridina rubra genome assembly.</title>
        <authorList>
            <person name="Smith C."/>
        </authorList>
    </citation>
    <scope>NUCLEOTIDE SEQUENCE [LARGE SCALE GENOMIC DNA]</scope>
    <source>
        <strain evidence="2">EP-1</strain>
        <tissue evidence="2">Whole</tissue>
    </source>
</reference>
<feature type="signal peptide" evidence="1">
    <location>
        <begin position="1"/>
        <end position="24"/>
    </location>
</feature>
<keyword evidence="1" id="KW-0732">Signal</keyword>
<keyword evidence="3" id="KW-1185">Reference proteome</keyword>
<evidence type="ECO:0000256" key="1">
    <source>
        <dbReference type="SAM" id="SignalP"/>
    </source>
</evidence>